<name>A0A556M8X3_9SPHI</name>
<dbReference type="GO" id="GO:0000160">
    <property type="term" value="P:phosphorelay signal transduction system"/>
    <property type="evidence" value="ECO:0007669"/>
    <property type="project" value="InterPro"/>
</dbReference>
<accession>A0A556M8X3</accession>
<evidence type="ECO:0000313" key="4">
    <source>
        <dbReference type="EMBL" id="TSJ36378.1"/>
    </source>
</evidence>
<gene>
    <name evidence="4" type="ORF">FO440_23020</name>
</gene>
<evidence type="ECO:0000259" key="3">
    <source>
        <dbReference type="PROSITE" id="PS50110"/>
    </source>
</evidence>
<sequence>MRKRIVILEDDPDLLECLTLMLESAGWTVIPMNQTASPEVLLAQNPDCILLDEKLPHISGHTICIILKTLYKEIQIPVILMSGIPDLHEKAMLCEADAFVPKPFINNQEFLNIVSGVVN</sequence>
<feature type="modified residue" description="4-aspartylphosphate" evidence="2">
    <location>
        <position position="52"/>
    </location>
</feature>
<evidence type="ECO:0000313" key="5">
    <source>
        <dbReference type="Proteomes" id="UP000318733"/>
    </source>
</evidence>
<dbReference type="PROSITE" id="PS50110">
    <property type="entry name" value="RESPONSE_REGULATORY"/>
    <property type="match status" value="1"/>
</dbReference>
<organism evidence="4 5">
    <name type="scientific">Mucilaginibacter corticis</name>
    <dbReference type="NCBI Taxonomy" id="2597670"/>
    <lineage>
        <taxon>Bacteria</taxon>
        <taxon>Pseudomonadati</taxon>
        <taxon>Bacteroidota</taxon>
        <taxon>Sphingobacteriia</taxon>
        <taxon>Sphingobacteriales</taxon>
        <taxon>Sphingobacteriaceae</taxon>
        <taxon>Mucilaginibacter</taxon>
    </lineage>
</organism>
<evidence type="ECO:0000256" key="2">
    <source>
        <dbReference type="PROSITE-ProRule" id="PRU00169"/>
    </source>
</evidence>
<proteinExistence type="predicted"/>
<dbReference type="PANTHER" id="PTHR44591:SF3">
    <property type="entry name" value="RESPONSE REGULATORY DOMAIN-CONTAINING PROTEIN"/>
    <property type="match status" value="1"/>
</dbReference>
<protein>
    <submittedName>
        <fullName evidence="4">Response regulator transcription factor</fullName>
    </submittedName>
</protein>
<dbReference type="RefSeq" id="WP_144250669.1">
    <property type="nucleotide sequence ID" value="NZ_VLPK01000007.1"/>
</dbReference>
<dbReference type="InterPro" id="IPR050595">
    <property type="entry name" value="Bact_response_regulator"/>
</dbReference>
<dbReference type="InterPro" id="IPR001789">
    <property type="entry name" value="Sig_transdc_resp-reg_receiver"/>
</dbReference>
<dbReference type="PANTHER" id="PTHR44591">
    <property type="entry name" value="STRESS RESPONSE REGULATOR PROTEIN 1"/>
    <property type="match status" value="1"/>
</dbReference>
<evidence type="ECO:0000256" key="1">
    <source>
        <dbReference type="ARBA" id="ARBA00022553"/>
    </source>
</evidence>
<dbReference type="SMART" id="SM00448">
    <property type="entry name" value="REC"/>
    <property type="match status" value="1"/>
</dbReference>
<keyword evidence="5" id="KW-1185">Reference proteome</keyword>
<keyword evidence="1 2" id="KW-0597">Phosphoprotein</keyword>
<dbReference type="InterPro" id="IPR011006">
    <property type="entry name" value="CheY-like_superfamily"/>
</dbReference>
<dbReference type="SUPFAM" id="SSF52172">
    <property type="entry name" value="CheY-like"/>
    <property type="match status" value="1"/>
</dbReference>
<dbReference type="Pfam" id="PF00072">
    <property type="entry name" value="Response_reg"/>
    <property type="match status" value="1"/>
</dbReference>
<dbReference type="OrthoDB" id="710898at2"/>
<reference evidence="4 5" key="1">
    <citation type="submission" date="2019-07" db="EMBL/GenBank/DDBJ databases">
        <authorList>
            <person name="Huq M.A."/>
        </authorList>
    </citation>
    <scope>NUCLEOTIDE SEQUENCE [LARGE SCALE GENOMIC DNA]</scope>
    <source>
        <strain evidence="4 5">MAH-19</strain>
    </source>
</reference>
<feature type="domain" description="Response regulatory" evidence="3">
    <location>
        <begin position="4"/>
        <end position="117"/>
    </location>
</feature>
<dbReference type="Proteomes" id="UP000318733">
    <property type="component" value="Unassembled WGS sequence"/>
</dbReference>
<dbReference type="Gene3D" id="3.40.50.2300">
    <property type="match status" value="1"/>
</dbReference>
<dbReference type="AlphaFoldDB" id="A0A556M8X3"/>
<dbReference type="EMBL" id="VLPK01000007">
    <property type="protein sequence ID" value="TSJ36378.1"/>
    <property type="molecule type" value="Genomic_DNA"/>
</dbReference>
<comment type="caution">
    <text evidence="4">The sequence shown here is derived from an EMBL/GenBank/DDBJ whole genome shotgun (WGS) entry which is preliminary data.</text>
</comment>